<dbReference type="GO" id="GO:0006508">
    <property type="term" value="P:proteolysis"/>
    <property type="evidence" value="ECO:0007669"/>
    <property type="project" value="InterPro"/>
</dbReference>
<feature type="compositionally biased region" description="Basic and acidic residues" evidence="3">
    <location>
        <begin position="396"/>
        <end position="442"/>
    </location>
</feature>
<feature type="compositionally biased region" description="Acidic residues" evidence="3">
    <location>
        <begin position="385"/>
        <end position="395"/>
    </location>
</feature>
<feature type="compositionally biased region" description="Low complexity" evidence="3">
    <location>
        <begin position="637"/>
        <end position="651"/>
    </location>
</feature>
<dbReference type="PANTHER" id="PTHR30023">
    <property type="entry name" value="D-ALANYL-D-ALANINE CARBOXYPEPTIDASE"/>
    <property type="match status" value="1"/>
</dbReference>
<keyword evidence="5" id="KW-1185">Reference proteome</keyword>
<feature type="compositionally biased region" description="Polar residues" evidence="3">
    <location>
        <begin position="356"/>
        <end position="368"/>
    </location>
</feature>
<dbReference type="PRINTS" id="PR00922">
    <property type="entry name" value="DADACBPTASE3"/>
</dbReference>
<feature type="compositionally biased region" description="Polar residues" evidence="3">
    <location>
        <begin position="315"/>
        <end position="332"/>
    </location>
</feature>
<feature type="compositionally biased region" description="Low complexity" evidence="3">
    <location>
        <begin position="575"/>
        <end position="596"/>
    </location>
</feature>
<keyword evidence="4" id="KW-0121">Carboxypeptidase</keyword>
<dbReference type="InterPro" id="IPR000667">
    <property type="entry name" value="Peptidase_S13"/>
</dbReference>
<gene>
    <name evidence="4" type="ORF">BJ970_001499</name>
</gene>
<feature type="compositionally biased region" description="Basic and acidic residues" evidence="3">
    <location>
        <begin position="669"/>
        <end position="692"/>
    </location>
</feature>
<feature type="compositionally biased region" description="Low complexity" evidence="3">
    <location>
        <begin position="859"/>
        <end position="869"/>
    </location>
</feature>
<protein>
    <submittedName>
        <fullName evidence="4">D-alanyl-D-alanine carboxypeptidase/D-alanyl-D-alanine-endopeptidase (Penicillin-binding protein 4)</fullName>
        <ecNumber evidence="4">3.4.16.4</ecNumber>
        <ecNumber evidence="4">3.4.21.-</ecNumber>
    </submittedName>
</protein>
<feature type="compositionally biased region" description="Basic and acidic residues" evidence="3">
    <location>
        <begin position="300"/>
        <end position="313"/>
    </location>
</feature>
<dbReference type="SUPFAM" id="SSF56601">
    <property type="entry name" value="beta-lactamase/transpeptidase-like"/>
    <property type="match status" value="1"/>
</dbReference>
<dbReference type="Proteomes" id="UP000584374">
    <property type="component" value="Unassembled WGS sequence"/>
</dbReference>
<dbReference type="Gene3D" id="3.40.710.10">
    <property type="entry name" value="DD-peptidase/beta-lactamase superfamily"/>
    <property type="match status" value="2"/>
</dbReference>
<dbReference type="InterPro" id="IPR012338">
    <property type="entry name" value="Beta-lactam/transpept-like"/>
</dbReference>
<sequence length="1400" mass="138232">MPEPQNNGGEVSETDVRASAPDSESPTRTDASSPDGSPPDWPSADEAAATSENTEPQTGPNPPSEAATSVAAAPDGSPQPGATSQGTPGAAQKPVGQADSDETNDTAAAVPVTATKRVGGKLDAGSSAAAGEDAAGVRDTARLTASESAADEKSSQINAEANATGGEVEKAARLTTADPAESNGGEQADAAQAAVSASSASNAETLPEYQAKPQGQAAAADEQSQRSADADDGEPKRVAGRLGEGPSEAVSDAAERSNETAADGQSGDADGQSGDADGQSGDEVADEPGDGAEGVAEPIKGTEGESTPREHAESGASTEKSGTKAETGSGAESETVAKTGAEPADAEQETAAPGTGDSSAETPESGTATDAGAGPETDNTTDLGTDCETDPETDGATERETDGATERETDGATERETDGATERETDGATERETDGATERETDGATESGAVAAGEKAETGTDARSGTSSTEPDAGMTTGLGTVAAAGSESETGADSGTTFAASTASGTAVDTEAGAEAEAAASDGPGPGSVVAADIESGAATEPAPSATGPESAVDAGSGDATGVGSEPGTAADSAVPATGAAAEPGGAANIGGAAPETAGDSHSEADSGSTVESGGETSAAAEPGRDAAAEGKISVGTERGAEVGTAAATEAESREVGGTTAATGGEPTSERSDSKEPERDDRPTDEQERVVVEPPTAAEQTQPTGADQTQRFTPIIAAPPPSGGPADSAPSNTEQTQQIPQIGAAGQFAPVAGQRDPTQRIAKAPAETEAEKTARIDLKDLEGLRAAPDSGSATQQFKAVPPVAPAERTQQFARPDFDGPPPRPASGGNFAGLAAPRANPSSGPPQGPAGLAPPAPAASPDAFAGLAPPRAQPQRIGPQSVSPAGLAGVSAPKPASPEDFAGLTAPRAQPQRIPPNQPPTTPPPQPPMSADPPEAEPPEAEQPRRRRRMLIAVAVSVVVLLGAGVAFGPTLVDALTEAQIADPPAPVQLDPAFKPLSRSAPLPQQSGIGSALAGPLADPGLGTLGGVVLDAQTGSVLWQQNPGQALVPASTGKLLTMSAALLALDHQHRFTTKVVRGSQPGSVVLVGGGDPTLSKLAAGKESVYPGAPRLDDLVAQVKAATGGNVTSVQVDTSRYTGPRSAPGWLPQDVAAGFYSPMEPVMLDGGRSDPTQDVSPRSSVPALQVAQELAARLGVAAVSQGTAPPNAQVLGQVQSATVQEMTEAVLQHSDNVLAEALAREVAIATGNEPSFAGSVKAVREVLRNNGFDLGGSAMVDGSGLSLEDKVTPNLLGSLLASANAAANPEGGLPPQSAKLRALLPGLPIAAGSGSLTERYHGSPGQGWVRAKTGTLDGANSLAGTVVTEDGRLLVFALMSNGTSSAAARPALDKVADALRGCGCR</sequence>
<dbReference type="EMBL" id="JACHIW010000001">
    <property type="protein sequence ID" value="MBB5153965.1"/>
    <property type="molecule type" value="Genomic_DNA"/>
</dbReference>
<evidence type="ECO:0000256" key="3">
    <source>
        <dbReference type="SAM" id="MobiDB-lite"/>
    </source>
</evidence>
<accession>A0A840Q6E0</accession>
<dbReference type="GO" id="GO:0000270">
    <property type="term" value="P:peptidoglycan metabolic process"/>
    <property type="evidence" value="ECO:0007669"/>
    <property type="project" value="TreeGrafter"/>
</dbReference>
<feature type="region of interest" description="Disordered" evidence="3">
    <location>
        <begin position="751"/>
        <end position="945"/>
    </location>
</feature>
<keyword evidence="2 4" id="KW-0378">Hydrolase</keyword>
<feature type="compositionally biased region" description="Low complexity" evidence="3">
    <location>
        <begin position="608"/>
        <end position="623"/>
    </location>
</feature>
<feature type="compositionally biased region" description="Low complexity" evidence="3">
    <location>
        <begin position="492"/>
        <end position="530"/>
    </location>
</feature>
<dbReference type="EC" id="3.4.16.4" evidence="4"/>
<keyword evidence="4" id="KW-0645">Protease</keyword>
<proteinExistence type="inferred from homology"/>
<evidence type="ECO:0000313" key="4">
    <source>
        <dbReference type="EMBL" id="MBB5153965.1"/>
    </source>
</evidence>
<dbReference type="RefSeq" id="WP_184725326.1">
    <property type="nucleotide sequence ID" value="NZ_JACHIW010000001.1"/>
</dbReference>
<evidence type="ECO:0000256" key="1">
    <source>
        <dbReference type="ARBA" id="ARBA00006096"/>
    </source>
</evidence>
<dbReference type="NCBIfam" id="TIGR00666">
    <property type="entry name" value="PBP4"/>
    <property type="match status" value="1"/>
</dbReference>
<feature type="compositionally biased region" description="Low complexity" evidence="3">
    <location>
        <begin position="123"/>
        <end position="134"/>
    </location>
</feature>
<comment type="similarity">
    <text evidence="1">Belongs to the peptidase S13 family.</text>
</comment>
<feature type="compositionally biased region" description="Polar residues" evidence="3">
    <location>
        <begin position="461"/>
        <end position="470"/>
    </location>
</feature>
<feature type="compositionally biased region" description="Basic and acidic residues" evidence="3">
    <location>
        <begin position="770"/>
        <end position="784"/>
    </location>
</feature>
<evidence type="ECO:0000256" key="2">
    <source>
        <dbReference type="ARBA" id="ARBA00022801"/>
    </source>
</evidence>
<dbReference type="GO" id="GO:0009002">
    <property type="term" value="F:serine-type D-Ala-D-Ala carboxypeptidase activity"/>
    <property type="evidence" value="ECO:0007669"/>
    <property type="project" value="UniProtKB-EC"/>
</dbReference>
<feature type="compositionally biased region" description="Pro residues" evidence="3">
    <location>
        <begin position="913"/>
        <end position="931"/>
    </location>
</feature>
<dbReference type="EC" id="3.4.21.-" evidence="4"/>
<feature type="compositionally biased region" description="Low complexity" evidence="3">
    <location>
        <begin position="261"/>
        <end position="282"/>
    </location>
</feature>
<dbReference type="Pfam" id="PF02113">
    <property type="entry name" value="Peptidase_S13"/>
    <property type="match status" value="1"/>
</dbReference>
<comment type="caution">
    <text evidence="4">The sequence shown here is derived from an EMBL/GenBank/DDBJ whole genome shotgun (WGS) entry which is preliminary data.</text>
</comment>
<dbReference type="Gene3D" id="3.50.80.20">
    <property type="entry name" value="D-Ala-D-Ala carboxypeptidase C, peptidase S13"/>
    <property type="match status" value="1"/>
</dbReference>
<feature type="region of interest" description="Disordered" evidence="3">
    <location>
        <begin position="1"/>
        <end position="738"/>
    </location>
</feature>
<feature type="compositionally biased region" description="Pro residues" evidence="3">
    <location>
        <begin position="843"/>
        <end position="858"/>
    </location>
</feature>
<dbReference type="PANTHER" id="PTHR30023:SF0">
    <property type="entry name" value="PENICILLIN-SENSITIVE CARBOXYPEPTIDASE A"/>
    <property type="match status" value="1"/>
</dbReference>
<name>A0A840Q6E0_9PSEU</name>
<organism evidence="4 5">
    <name type="scientific">Saccharopolyspora phatthalungensis</name>
    <dbReference type="NCBI Taxonomy" id="664693"/>
    <lineage>
        <taxon>Bacteria</taxon>
        <taxon>Bacillati</taxon>
        <taxon>Actinomycetota</taxon>
        <taxon>Actinomycetes</taxon>
        <taxon>Pseudonocardiales</taxon>
        <taxon>Pseudonocardiaceae</taxon>
        <taxon>Saccharopolyspora</taxon>
    </lineage>
</organism>
<feature type="compositionally biased region" description="Low complexity" evidence="3">
    <location>
        <begin position="188"/>
        <end position="203"/>
    </location>
</feature>
<reference evidence="4 5" key="1">
    <citation type="submission" date="2020-08" db="EMBL/GenBank/DDBJ databases">
        <title>Sequencing the genomes of 1000 actinobacteria strains.</title>
        <authorList>
            <person name="Klenk H.-P."/>
        </authorList>
    </citation>
    <scope>NUCLEOTIDE SEQUENCE [LARGE SCALE GENOMIC DNA]</scope>
    <source>
        <strain evidence="4 5">DSM 45584</strain>
    </source>
</reference>
<feature type="compositionally biased region" description="Polar residues" evidence="3">
    <location>
        <begin position="699"/>
        <end position="713"/>
    </location>
</feature>
<evidence type="ECO:0000313" key="5">
    <source>
        <dbReference type="Proteomes" id="UP000584374"/>
    </source>
</evidence>